<dbReference type="Pfam" id="PF08378">
    <property type="entry name" value="NERD"/>
    <property type="match status" value="1"/>
</dbReference>
<proteinExistence type="predicted"/>
<evidence type="ECO:0000259" key="1">
    <source>
        <dbReference type="Pfam" id="PF08378"/>
    </source>
</evidence>
<evidence type="ECO:0000313" key="2">
    <source>
        <dbReference type="EMBL" id="MBC3832862.1"/>
    </source>
</evidence>
<sequence>MTNNINKVDLCSIDSLEFEDAPREKKGASTEDSGLKILGDLAKKHKFGIHIVERVAPTGVGEFDAICCTDSVLIVVELKRYGGNFAFFNLFDEKICIQTGRTNKWIPNPVVKLQQKAERMKKDLIDNDAAWVPVKRLYSGHIPIYKVICFGPSTSFDTLPESDRNTCICTTRTLARTIEDIYASRVGVVGAGQQMATLVSIWPRWGILTTHKKGFLRCALSKISTSKWDLSPYGIEALNSDGKQLEYQFNNGRKGKLPFDENVLIKSYVNGKEKTVSITPLMRFRWRIKGK</sequence>
<feature type="domain" description="NERD" evidence="1">
    <location>
        <begin position="56"/>
        <end position="150"/>
    </location>
</feature>
<comment type="caution">
    <text evidence="2">The sequence shown here is derived from an EMBL/GenBank/DDBJ whole genome shotgun (WGS) entry which is preliminary data.</text>
</comment>
<evidence type="ECO:0000313" key="3">
    <source>
        <dbReference type="Proteomes" id="UP000643610"/>
    </source>
</evidence>
<keyword evidence="3" id="KW-1185">Reference proteome</keyword>
<name>A0ABR6XTS9_9BURK</name>
<protein>
    <submittedName>
        <fullName evidence="2">NERD domain-containing protein</fullName>
    </submittedName>
</protein>
<dbReference type="RefSeq" id="WP_186891904.1">
    <property type="nucleotide sequence ID" value="NZ_JACOFU010000006.1"/>
</dbReference>
<dbReference type="InterPro" id="IPR011528">
    <property type="entry name" value="NERD"/>
</dbReference>
<organism evidence="2 3">
    <name type="scientific">Undibacterium amnicola</name>
    <dbReference type="NCBI Taxonomy" id="1834038"/>
    <lineage>
        <taxon>Bacteria</taxon>
        <taxon>Pseudomonadati</taxon>
        <taxon>Pseudomonadota</taxon>
        <taxon>Betaproteobacteria</taxon>
        <taxon>Burkholderiales</taxon>
        <taxon>Oxalobacteraceae</taxon>
        <taxon>Undibacterium</taxon>
    </lineage>
</organism>
<gene>
    <name evidence="2" type="ORF">H8K33_15235</name>
</gene>
<dbReference type="Proteomes" id="UP000643610">
    <property type="component" value="Unassembled WGS sequence"/>
</dbReference>
<accession>A0ABR6XTS9</accession>
<reference evidence="2 3" key="1">
    <citation type="submission" date="2020-08" db="EMBL/GenBank/DDBJ databases">
        <title>Novel species isolated from subtropical streams in China.</title>
        <authorList>
            <person name="Lu H."/>
        </authorList>
    </citation>
    <scope>NUCLEOTIDE SEQUENCE [LARGE SCALE GENOMIC DNA]</scope>
    <source>
        <strain evidence="2 3">KCTC 52442</strain>
    </source>
</reference>
<dbReference type="EMBL" id="JACOFU010000006">
    <property type="protein sequence ID" value="MBC3832862.1"/>
    <property type="molecule type" value="Genomic_DNA"/>
</dbReference>